<gene>
    <name evidence="2" type="ORF">ACFTOW_01360</name>
</gene>
<protein>
    <submittedName>
        <fullName evidence="2">VWD domain-containing protein</fullName>
    </submittedName>
</protein>
<dbReference type="RefSeq" id="WP_379912311.1">
    <property type="nucleotide sequence ID" value="NZ_JBHUDD010000007.1"/>
</dbReference>
<proteinExistence type="predicted"/>
<dbReference type="SMART" id="SM00216">
    <property type="entry name" value="VWD"/>
    <property type="match status" value="1"/>
</dbReference>
<organism evidence="2 3">
    <name type="scientific">Lacimonas salitolerans</name>
    <dbReference type="NCBI Taxonomy" id="1323750"/>
    <lineage>
        <taxon>Bacteria</taxon>
        <taxon>Pseudomonadati</taxon>
        <taxon>Pseudomonadota</taxon>
        <taxon>Alphaproteobacteria</taxon>
        <taxon>Rhodobacterales</taxon>
        <taxon>Paracoccaceae</taxon>
        <taxon>Lacimonas</taxon>
    </lineage>
</organism>
<evidence type="ECO:0000313" key="2">
    <source>
        <dbReference type="EMBL" id="MFD1508058.1"/>
    </source>
</evidence>
<dbReference type="PANTHER" id="PTHR13802:SF52">
    <property type="entry name" value="MUCIN-4"/>
    <property type="match status" value="1"/>
</dbReference>
<dbReference type="PROSITE" id="PS51233">
    <property type="entry name" value="VWFD"/>
    <property type="match status" value="1"/>
</dbReference>
<dbReference type="Proteomes" id="UP001597186">
    <property type="component" value="Unassembled WGS sequence"/>
</dbReference>
<evidence type="ECO:0000259" key="1">
    <source>
        <dbReference type="PROSITE" id="PS51233"/>
    </source>
</evidence>
<sequence length="457" mass="47836">MLPDFPEITSTEDFTAWTRLLSSAAAFTSDTDLLAVLGSNPESITVGQYLDLLDAAEASLLATDFGFLTQSITTYESLLRQNLPQDTLPDGTTIDEIIDAALGFLRDLAGGDFSFLTGSFDTIRELLEDVPRDTVLIDGLTGDIGGGGGGGEGPDLSDLFDLPALPDLPNFGWVSGDPHLQTLDGVGYDFQAAGEFVLLQSADAGDFMLQARMVPVGTDVSVNQAIATNLDGTAVMVDANDATPLHIDGTATALADGESVAVGNGRVFRNGDTYVIAYPGADGVVNDGDSQVLIRVHDGRLDLDVRLNDELMGTLEGLLGDGDGNAANDIALADGTVLARPLTFAELYGAYRDDWRVDNLNQSLFTYDAGESLAGFYDASFPGALVSLDTLDPGVRAAAEAAAQDAGLVPGTQTYENAVLDFALTNDESFITSALQTPLSVIGTVRADVLTGGRVPM</sequence>
<reference evidence="3" key="1">
    <citation type="journal article" date="2019" name="Int. J. Syst. Evol. Microbiol.">
        <title>The Global Catalogue of Microorganisms (GCM) 10K type strain sequencing project: providing services to taxonomists for standard genome sequencing and annotation.</title>
        <authorList>
            <consortium name="The Broad Institute Genomics Platform"/>
            <consortium name="The Broad Institute Genome Sequencing Center for Infectious Disease"/>
            <person name="Wu L."/>
            <person name="Ma J."/>
        </authorList>
    </citation>
    <scope>NUCLEOTIDE SEQUENCE [LARGE SCALE GENOMIC DNA]</scope>
    <source>
        <strain evidence="3">CGMCC 1.12477</strain>
    </source>
</reference>
<feature type="domain" description="VWFD" evidence="1">
    <location>
        <begin position="170"/>
        <end position="363"/>
    </location>
</feature>
<accession>A0ABW4ED87</accession>
<dbReference type="Pfam" id="PF00094">
    <property type="entry name" value="VWD"/>
    <property type="match status" value="1"/>
</dbReference>
<name>A0ABW4ED87_9RHOB</name>
<comment type="caution">
    <text evidence="2">The sequence shown here is derived from an EMBL/GenBank/DDBJ whole genome shotgun (WGS) entry which is preliminary data.</text>
</comment>
<dbReference type="InterPro" id="IPR001846">
    <property type="entry name" value="VWF_type-D"/>
</dbReference>
<dbReference type="PANTHER" id="PTHR13802">
    <property type="entry name" value="MUCIN 4-RELATED"/>
    <property type="match status" value="1"/>
</dbReference>
<keyword evidence="3" id="KW-1185">Reference proteome</keyword>
<evidence type="ECO:0000313" key="3">
    <source>
        <dbReference type="Proteomes" id="UP001597186"/>
    </source>
</evidence>
<dbReference type="EMBL" id="JBHUDD010000007">
    <property type="protein sequence ID" value="MFD1508058.1"/>
    <property type="molecule type" value="Genomic_DNA"/>
</dbReference>
<dbReference type="InterPro" id="IPR051495">
    <property type="entry name" value="Epithelial_Barrier/Signaling"/>
</dbReference>